<dbReference type="Gramene" id="OIT07853">
    <property type="protein sequence ID" value="OIT07853"/>
    <property type="gene ID" value="A4A49_05366"/>
</dbReference>
<evidence type="ECO:0000313" key="2">
    <source>
        <dbReference type="EMBL" id="OIT07853.1"/>
    </source>
</evidence>
<keyword evidence="1" id="KW-1133">Transmembrane helix</keyword>
<keyword evidence="1" id="KW-0812">Transmembrane</keyword>
<protein>
    <recommendedName>
        <fullName evidence="4">Carboxypeptidase A inhibitor-like domain-containing protein</fullName>
    </recommendedName>
</protein>
<comment type="caution">
    <text evidence="2">The sequence shown here is derived from an EMBL/GenBank/DDBJ whole genome shotgun (WGS) entry which is preliminary data.</text>
</comment>
<name>A0A1J6IRL9_NICAT</name>
<dbReference type="AlphaFoldDB" id="A0A1J6IRL9"/>
<accession>A0A1J6IRL9</accession>
<dbReference type="EMBL" id="MJEQ01037183">
    <property type="protein sequence ID" value="OIT07853.1"/>
    <property type="molecule type" value="Genomic_DNA"/>
</dbReference>
<dbReference type="Proteomes" id="UP000187609">
    <property type="component" value="Unassembled WGS sequence"/>
</dbReference>
<reference evidence="2" key="1">
    <citation type="submission" date="2016-11" db="EMBL/GenBank/DDBJ databases">
        <title>The genome of Nicotiana attenuata.</title>
        <authorList>
            <person name="Xu S."/>
            <person name="Brockmoeller T."/>
            <person name="Gaquerel E."/>
            <person name="Navarro A."/>
            <person name="Kuhl H."/>
            <person name="Gase K."/>
            <person name="Ling Z."/>
            <person name="Zhou W."/>
            <person name="Kreitzer C."/>
            <person name="Stanke M."/>
            <person name="Tang H."/>
            <person name="Lyons E."/>
            <person name="Pandey P."/>
            <person name="Pandey S.P."/>
            <person name="Timmermann B."/>
            <person name="Baldwin I.T."/>
        </authorList>
    </citation>
    <scope>NUCLEOTIDE SEQUENCE [LARGE SCALE GENOMIC DNA]</scope>
    <source>
        <strain evidence="2">UT</strain>
    </source>
</reference>
<evidence type="ECO:0000313" key="3">
    <source>
        <dbReference type="Proteomes" id="UP000187609"/>
    </source>
</evidence>
<evidence type="ECO:0008006" key="4">
    <source>
        <dbReference type="Google" id="ProtNLM"/>
    </source>
</evidence>
<keyword evidence="1" id="KW-0472">Membrane</keyword>
<proteinExistence type="predicted"/>
<sequence length="88" mass="10105">MALLKLSFIITILIMTTIVNVPWFLTKQQVIATPDVDHVLSGLKRRVLPQLNTCLRPCTSDSDCSDCWTCCTCSHSIFDWERLYYFCA</sequence>
<keyword evidence="3" id="KW-1185">Reference proteome</keyword>
<organism evidence="2 3">
    <name type="scientific">Nicotiana attenuata</name>
    <name type="common">Coyote tobacco</name>
    <dbReference type="NCBI Taxonomy" id="49451"/>
    <lineage>
        <taxon>Eukaryota</taxon>
        <taxon>Viridiplantae</taxon>
        <taxon>Streptophyta</taxon>
        <taxon>Embryophyta</taxon>
        <taxon>Tracheophyta</taxon>
        <taxon>Spermatophyta</taxon>
        <taxon>Magnoliopsida</taxon>
        <taxon>eudicotyledons</taxon>
        <taxon>Gunneridae</taxon>
        <taxon>Pentapetalae</taxon>
        <taxon>asterids</taxon>
        <taxon>lamiids</taxon>
        <taxon>Solanales</taxon>
        <taxon>Solanaceae</taxon>
        <taxon>Nicotianoideae</taxon>
        <taxon>Nicotianeae</taxon>
        <taxon>Nicotiana</taxon>
    </lineage>
</organism>
<gene>
    <name evidence="2" type="ORF">A4A49_05366</name>
</gene>
<evidence type="ECO:0000256" key="1">
    <source>
        <dbReference type="SAM" id="Phobius"/>
    </source>
</evidence>
<feature type="transmembrane region" description="Helical" evidence="1">
    <location>
        <begin position="6"/>
        <end position="25"/>
    </location>
</feature>